<name>A0A1G9YVU4_9PSEU</name>
<gene>
    <name evidence="1" type="ORF">SAMN04488074_1363</name>
</gene>
<dbReference type="EMBL" id="FNET01000036">
    <property type="protein sequence ID" value="SDN13259.1"/>
    <property type="molecule type" value="Genomic_DNA"/>
</dbReference>
<dbReference type="AlphaFoldDB" id="A0A1G9YVU4"/>
<protein>
    <submittedName>
        <fullName evidence="1">Uncharacterized protein</fullName>
    </submittedName>
</protein>
<evidence type="ECO:0000313" key="1">
    <source>
        <dbReference type="EMBL" id="SDN13259.1"/>
    </source>
</evidence>
<accession>A0A1G9YVU4</accession>
<proteinExistence type="predicted"/>
<sequence length="97" mass="11047">MPEPEQPVIRLSFPHSRNDCQLCREWDASVEVTDQPQARFANAPTPPERRRSLCQSCLGKYLSMIVHNATERDDDVTIEVTLALAPGRRQNLDHPHS</sequence>
<organism evidence="1 2">
    <name type="scientific">Lentzea albidocapillata subsp. violacea</name>
    <dbReference type="NCBI Taxonomy" id="128104"/>
    <lineage>
        <taxon>Bacteria</taxon>
        <taxon>Bacillati</taxon>
        <taxon>Actinomycetota</taxon>
        <taxon>Actinomycetes</taxon>
        <taxon>Pseudonocardiales</taxon>
        <taxon>Pseudonocardiaceae</taxon>
        <taxon>Lentzea</taxon>
    </lineage>
</organism>
<dbReference type="Proteomes" id="UP000199682">
    <property type="component" value="Unassembled WGS sequence"/>
</dbReference>
<reference evidence="2" key="1">
    <citation type="submission" date="2016-10" db="EMBL/GenBank/DDBJ databases">
        <authorList>
            <person name="Varghese N."/>
            <person name="Submissions S."/>
        </authorList>
    </citation>
    <scope>NUCLEOTIDE SEQUENCE [LARGE SCALE GENOMIC DNA]</scope>
    <source>
        <strain evidence="2">DSM 44796</strain>
    </source>
</reference>
<evidence type="ECO:0000313" key="2">
    <source>
        <dbReference type="Proteomes" id="UP000199682"/>
    </source>
</evidence>
<dbReference type="RefSeq" id="WP_143028100.1">
    <property type="nucleotide sequence ID" value="NZ_FNET01000036.1"/>
</dbReference>